<keyword evidence="4 5" id="KW-0460">Magnesium</keyword>
<feature type="site" description="Transition state stabilizer" evidence="6">
    <location>
        <position position="150"/>
    </location>
</feature>
<dbReference type="InterPro" id="IPR036691">
    <property type="entry name" value="Endo/exonu/phosph_ase_sf"/>
</dbReference>
<dbReference type="RefSeq" id="WP_114696735.1">
    <property type="nucleotide sequence ID" value="NZ_QQOH01000004.1"/>
</dbReference>
<accession>A0A369WCS7</accession>
<dbReference type="GO" id="GO:0046872">
    <property type="term" value="F:metal ion binding"/>
    <property type="evidence" value="ECO:0007669"/>
    <property type="project" value="UniProtKB-KW"/>
</dbReference>
<evidence type="ECO:0000256" key="5">
    <source>
        <dbReference type="PIRSR" id="PIRSR604808-2"/>
    </source>
</evidence>
<dbReference type="OrthoDB" id="9803914at2"/>
<dbReference type="PANTHER" id="PTHR43250:SF2">
    <property type="entry name" value="EXODEOXYRIBONUCLEASE III"/>
    <property type="match status" value="1"/>
</dbReference>
<name>A0A369WCS7_9GAMM</name>
<dbReference type="Pfam" id="PF03372">
    <property type="entry name" value="Exo_endo_phos"/>
    <property type="match status" value="1"/>
</dbReference>
<feature type="binding site" evidence="5">
    <location>
        <position position="7"/>
    </location>
    <ligand>
        <name>Mg(2+)</name>
        <dbReference type="ChEBI" id="CHEBI:18420"/>
        <label>1</label>
    </ligand>
</feature>
<dbReference type="GO" id="GO:0006281">
    <property type="term" value="P:DNA repair"/>
    <property type="evidence" value="ECO:0007669"/>
    <property type="project" value="InterPro"/>
</dbReference>
<comment type="cofactor">
    <cofactor evidence="5">
        <name>Mg(2+)</name>
        <dbReference type="ChEBI" id="CHEBI:18420"/>
    </cofactor>
    <cofactor evidence="5">
        <name>Mn(2+)</name>
        <dbReference type="ChEBI" id="CHEBI:29035"/>
    </cofactor>
    <text evidence="5">Probably binds two magnesium or manganese ions per subunit.</text>
</comment>
<dbReference type="EMBL" id="QQOH01000004">
    <property type="protein sequence ID" value="RDE19113.1"/>
    <property type="molecule type" value="Genomic_DNA"/>
</dbReference>
<gene>
    <name evidence="8" type="ORF">DV711_16115</name>
</gene>
<feature type="binding site" evidence="5">
    <location>
        <position position="246"/>
    </location>
    <ligand>
        <name>Mg(2+)</name>
        <dbReference type="ChEBI" id="CHEBI:18420"/>
        <label>1</label>
    </ligand>
</feature>
<organism evidence="8 9">
    <name type="scientific">Motiliproteus coralliicola</name>
    <dbReference type="NCBI Taxonomy" id="2283196"/>
    <lineage>
        <taxon>Bacteria</taxon>
        <taxon>Pseudomonadati</taxon>
        <taxon>Pseudomonadota</taxon>
        <taxon>Gammaproteobacteria</taxon>
        <taxon>Oceanospirillales</taxon>
        <taxon>Oceanospirillaceae</taxon>
        <taxon>Motiliproteus</taxon>
    </lineage>
</organism>
<evidence type="ECO:0000256" key="4">
    <source>
        <dbReference type="ARBA" id="ARBA00022842"/>
    </source>
</evidence>
<keyword evidence="3" id="KW-0378">Hydrolase</keyword>
<dbReference type="GO" id="GO:0008311">
    <property type="term" value="F:double-stranded DNA 3'-5' DNA exonuclease activity"/>
    <property type="evidence" value="ECO:0007669"/>
    <property type="project" value="InterPro"/>
</dbReference>
<evidence type="ECO:0000259" key="7">
    <source>
        <dbReference type="Pfam" id="PF03372"/>
    </source>
</evidence>
<keyword evidence="9" id="KW-1185">Reference proteome</keyword>
<dbReference type="Gene3D" id="3.60.10.10">
    <property type="entry name" value="Endonuclease/exonuclease/phosphatase"/>
    <property type="match status" value="1"/>
</dbReference>
<dbReference type="InterPro" id="IPR004808">
    <property type="entry name" value="AP_endonuc_1"/>
</dbReference>
<feature type="domain" description="Endonuclease/exonuclease/phosphatase" evidence="7">
    <location>
        <begin position="4"/>
        <end position="239"/>
    </location>
</feature>
<evidence type="ECO:0000256" key="6">
    <source>
        <dbReference type="PIRSR" id="PIRSR604808-3"/>
    </source>
</evidence>
<evidence type="ECO:0000256" key="2">
    <source>
        <dbReference type="ARBA" id="ARBA00022723"/>
    </source>
</evidence>
<evidence type="ECO:0000256" key="1">
    <source>
        <dbReference type="ARBA" id="ARBA00007092"/>
    </source>
</evidence>
<sequence>MRVITLNVQGIKQAAERGLFDWMVEEDADVYCLQDIQSKEYQLDDGLYHPEGYYPYFFDAFEDDYSGVAIYCKKPPKAIMTGLGFELCDFHGRFIQADYDGVSIVSMSIPSGLKDDTAQSQKFHYMEHFLNHLRKTLRKRRQFVFCGTWNIAHRTSDLSNWYVNQQNSGFLPEERQWMDMVFGELGYIDAFREINHIDHQFTWWPPYNRAWKLNEGARLDYQVTTSGLRKTISNALIHRDARFSEHAPLEVEYDLDC</sequence>
<dbReference type="InterPro" id="IPR037493">
    <property type="entry name" value="ExoIII-like"/>
</dbReference>
<evidence type="ECO:0000313" key="9">
    <source>
        <dbReference type="Proteomes" id="UP000253769"/>
    </source>
</evidence>
<dbReference type="NCBIfam" id="TIGR00633">
    <property type="entry name" value="xth"/>
    <property type="match status" value="1"/>
</dbReference>
<keyword evidence="2 5" id="KW-0479">Metal-binding</keyword>
<dbReference type="AlphaFoldDB" id="A0A369WCS7"/>
<dbReference type="Proteomes" id="UP000253769">
    <property type="component" value="Unassembled WGS sequence"/>
</dbReference>
<keyword evidence="5" id="KW-0464">Manganese</keyword>
<comment type="caution">
    <text evidence="8">The sequence shown here is derived from an EMBL/GenBank/DDBJ whole genome shotgun (WGS) entry which is preliminary data.</text>
</comment>
<evidence type="ECO:0000256" key="3">
    <source>
        <dbReference type="ARBA" id="ARBA00022801"/>
    </source>
</evidence>
<proteinExistence type="inferred from homology"/>
<reference evidence="8 9" key="1">
    <citation type="submission" date="2018-07" db="EMBL/GenBank/DDBJ databases">
        <title>Motiliproteus coralliicola sp. nov., a bacterium isolated from Coral.</title>
        <authorList>
            <person name="Wang G."/>
        </authorList>
    </citation>
    <scope>NUCLEOTIDE SEQUENCE [LARGE SCALE GENOMIC DNA]</scope>
    <source>
        <strain evidence="8 9">C34</strain>
    </source>
</reference>
<feature type="site" description="Interaction with DNA substrate" evidence="6">
    <location>
        <position position="246"/>
    </location>
</feature>
<feature type="binding site" evidence="5">
    <location>
        <position position="150"/>
    </location>
    <ligand>
        <name>Mg(2+)</name>
        <dbReference type="ChEBI" id="CHEBI:18420"/>
        <label>1</label>
    </ligand>
</feature>
<feature type="site" description="Important for catalytic activity" evidence="6">
    <location>
        <position position="220"/>
    </location>
</feature>
<dbReference type="SUPFAM" id="SSF56219">
    <property type="entry name" value="DNase I-like"/>
    <property type="match status" value="1"/>
</dbReference>
<protein>
    <submittedName>
        <fullName evidence="8">Exodeoxyribonuclease III</fullName>
    </submittedName>
</protein>
<dbReference type="CDD" id="cd10281">
    <property type="entry name" value="Nape_like_AP-endo"/>
    <property type="match status" value="1"/>
</dbReference>
<comment type="similarity">
    <text evidence="1">Belongs to the DNA repair enzymes AP/ExoA family.</text>
</comment>
<dbReference type="PROSITE" id="PS51435">
    <property type="entry name" value="AP_NUCLEASE_F1_4"/>
    <property type="match status" value="1"/>
</dbReference>
<dbReference type="InterPro" id="IPR005135">
    <property type="entry name" value="Endo/exonuclease/phosphatase"/>
</dbReference>
<dbReference type="PANTHER" id="PTHR43250">
    <property type="entry name" value="EXODEOXYRIBONUCLEASE III"/>
    <property type="match status" value="1"/>
</dbReference>
<evidence type="ECO:0000313" key="8">
    <source>
        <dbReference type="EMBL" id="RDE19113.1"/>
    </source>
</evidence>